<feature type="compositionally biased region" description="Basic residues" evidence="1">
    <location>
        <begin position="84"/>
        <end position="93"/>
    </location>
</feature>
<evidence type="ECO:0000313" key="2">
    <source>
        <dbReference type="EMBL" id="GEU44678.1"/>
    </source>
</evidence>
<proteinExistence type="predicted"/>
<dbReference type="AlphaFoldDB" id="A0A6L2K5L2"/>
<reference evidence="2" key="1">
    <citation type="journal article" date="2019" name="Sci. Rep.">
        <title>Draft genome of Tanacetum cinerariifolium, the natural source of mosquito coil.</title>
        <authorList>
            <person name="Yamashiro T."/>
            <person name="Shiraishi A."/>
            <person name="Satake H."/>
            <person name="Nakayama K."/>
        </authorList>
    </citation>
    <scope>NUCLEOTIDE SEQUENCE</scope>
</reference>
<protein>
    <submittedName>
        <fullName evidence="2">Uncharacterized protein</fullName>
    </submittedName>
</protein>
<dbReference type="EMBL" id="BKCJ010001879">
    <property type="protein sequence ID" value="GEU44678.1"/>
    <property type="molecule type" value="Genomic_DNA"/>
</dbReference>
<sequence length="154" mass="16568">MYTSRDDYLINILRFVSGKEETQIYGHILPESLTSPEMKETQAFQTYLGFATRATPPKKVRKFKKPASPKLTIVPVSTEAPTGKSKRVKRPAKKSTETPARGVVIRETPEVFYKSGIGMIDGGRATASDGGGAAPGGGAAANPAMVMRRQSPVV</sequence>
<feature type="region of interest" description="Disordered" evidence="1">
    <location>
        <begin position="127"/>
        <end position="154"/>
    </location>
</feature>
<feature type="compositionally biased region" description="Basic residues" evidence="1">
    <location>
        <begin position="58"/>
        <end position="67"/>
    </location>
</feature>
<accession>A0A6L2K5L2</accession>
<feature type="compositionally biased region" description="Gly residues" evidence="1">
    <location>
        <begin position="129"/>
        <end position="139"/>
    </location>
</feature>
<comment type="caution">
    <text evidence="2">The sequence shown here is derived from an EMBL/GenBank/DDBJ whole genome shotgun (WGS) entry which is preliminary data.</text>
</comment>
<evidence type="ECO:0000256" key="1">
    <source>
        <dbReference type="SAM" id="MobiDB-lite"/>
    </source>
</evidence>
<organism evidence="2">
    <name type="scientific">Tanacetum cinerariifolium</name>
    <name type="common">Dalmatian daisy</name>
    <name type="synonym">Chrysanthemum cinerariifolium</name>
    <dbReference type="NCBI Taxonomy" id="118510"/>
    <lineage>
        <taxon>Eukaryota</taxon>
        <taxon>Viridiplantae</taxon>
        <taxon>Streptophyta</taxon>
        <taxon>Embryophyta</taxon>
        <taxon>Tracheophyta</taxon>
        <taxon>Spermatophyta</taxon>
        <taxon>Magnoliopsida</taxon>
        <taxon>eudicotyledons</taxon>
        <taxon>Gunneridae</taxon>
        <taxon>Pentapetalae</taxon>
        <taxon>asterids</taxon>
        <taxon>campanulids</taxon>
        <taxon>Asterales</taxon>
        <taxon>Asteraceae</taxon>
        <taxon>Asteroideae</taxon>
        <taxon>Anthemideae</taxon>
        <taxon>Anthemidinae</taxon>
        <taxon>Tanacetum</taxon>
    </lineage>
</organism>
<name>A0A6L2K5L2_TANCI</name>
<gene>
    <name evidence="2" type="ORF">Tci_016656</name>
</gene>
<feature type="region of interest" description="Disordered" evidence="1">
    <location>
        <begin position="58"/>
        <end position="103"/>
    </location>
</feature>